<dbReference type="InterPro" id="IPR016135">
    <property type="entry name" value="UBQ-conjugating_enzyme/RWD"/>
</dbReference>
<dbReference type="GO" id="GO:0005774">
    <property type="term" value="C:vacuolar membrane"/>
    <property type="evidence" value="ECO:0007669"/>
    <property type="project" value="TreeGrafter"/>
</dbReference>
<dbReference type="InterPro" id="IPR015943">
    <property type="entry name" value="WD40/YVTN_repeat-like_dom_sf"/>
</dbReference>
<dbReference type="Proteomes" id="UP000092462">
    <property type="component" value="Unassembled WGS sequence"/>
</dbReference>
<dbReference type="InterPro" id="IPR001680">
    <property type="entry name" value="WD40_rpt"/>
</dbReference>
<dbReference type="PROSITE" id="PS00678">
    <property type="entry name" value="WD_REPEATS_1"/>
    <property type="match status" value="1"/>
</dbReference>
<reference evidence="5" key="1">
    <citation type="submission" date="2022-08" db="UniProtKB">
        <authorList>
            <consortium name="EnsemblMetazoa"/>
        </authorList>
    </citation>
    <scope>IDENTIFICATION</scope>
    <source>
        <strain evidence="5">Israel</strain>
    </source>
</reference>
<evidence type="ECO:0000256" key="3">
    <source>
        <dbReference type="ARBA" id="ARBA00038452"/>
    </source>
</evidence>
<dbReference type="AlphaFoldDB" id="A0A1B0D9D9"/>
<evidence type="ECO:0000256" key="2">
    <source>
        <dbReference type="ARBA" id="ARBA00022737"/>
    </source>
</evidence>
<dbReference type="InterPro" id="IPR006575">
    <property type="entry name" value="RWD_dom"/>
</dbReference>
<dbReference type="InterPro" id="IPR036322">
    <property type="entry name" value="WD40_repeat_dom_sf"/>
</dbReference>
<protein>
    <submittedName>
        <fullName evidence="5">Uncharacterized protein</fullName>
    </submittedName>
</protein>
<dbReference type="SUPFAM" id="SSF50978">
    <property type="entry name" value="WD40 repeat-like"/>
    <property type="match status" value="1"/>
</dbReference>
<dbReference type="InterPro" id="IPR049567">
    <property type="entry name" value="WDR59-like"/>
</dbReference>
<evidence type="ECO:0000313" key="5">
    <source>
        <dbReference type="EnsemblMetazoa" id="PPAI004251-PA"/>
    </source>
</evidence>
<feature type="region of interest" description="Disordered" evidence="4">
    <location>
        <begin position="350"/>
        <end position="381"/>
    </location>
</feature>
<dbReference type="SMART" id="SM00320">
    <property type="entry name" value="WD40"/>
    <property type="match status" value="4"/>
</dbReference>
<dbReference type="GO" id="GO:0034198">
    <property type="term" value="P:cellular response to amino acid starvation"/>
    <property type="evidence" value="ECO:0007669"/>
    <property type="project" value="TreeGrafter"/>
</dbReference>
<keyword evidence="1" id="KW-0853">WD repeat</keyword>
<dbReference type="SUPFAM" id="SSF54495">
    <property type="entry name" value="UBC-like"/>
    <property type="match status" value="1"/>
</dbReference>
<dbReference type="PANTHER" id="PTHR46170">
    <property type="entry name" value="GATOR COMPLEX PROTEIN WDR59"/>
    <property type="match status" value="1"/>
</dbReference>
<accession>A0A1B0D9D9</accession>
<dbReference type="VEuPathDB" id="VectorBase:PPAI004251"/>
<dbReference type="Pfam" id="PF05773">
    <property type="entry name" value="RWD"/>
    <property type="match status" value="1"/>
</dbReference>
<sequence>MSSSPEHLDPDPPMQKRKSSWCAKHSNMEATAMSVDFTGQWVLLAGRRHLALQSLDRPEDDDDGLQKFQRNSKYEVSTAKFAICSHSQEYCAIATSQLIEVVTWEFNPLLIHSLRAHTRVVTDIDWHSKEPHLLASCSIDTFTHLWDLRDPRKPTMSFSAVCMSGATQVGLNRVSGYLLATAHDGDLRIWDRRKGSCPIQYITAHSARIHGINWSHRHESQLTTASQDGTVKYFDINNARSLEKMIKVSSPVWRARYTPHGDGLLTVIVPHSGHDEQSSLQLWSNSNQRTPVCTFLGHTDVVLDFAWRPKHSQDTSTDMELITWSRDRTLRLWRIDEELKKLINREDSVGERMDSGTDDMILEECPPPSKKKGGKRGDIDSPPSCSLQHEFSLLNTNIPHIDVEELDPVKRGATAQISANGHIIVLQVFFPTNYPNVPPQFSYLPGTSVDDTLSAQLMRVLRQTANQRVKKGKTCLEQCLRALVTALKKSTSGGDKSYLRLQSPRLEGALSGALHDACVPFPKTSGARFSSVGILVTFVQPLNTKRISLRHQTTTPRALSALSGGYLGNVMGSLPVLYAPRDGNSSAFYLQDRVRVSNC</sequence>
<dbReference type="Pfam" id="PF00400">
    <property type="entry name" value="WD40"/>
    <property type="match status" value="3"/>
</dbReference>
<dbReference type="PROSITE" id="PS50908">
    <property type="entry name" value="RWD"/>
    <property type="match status" value="1"/>
</dbReference>
<feature type="region of interest" description="Disordered" evidence="4">
    <location>
        <begin position="1"/>
        <end position="20"/>
    </location>
</feature>
<dbReference type="PANTHER" id="PTHR46170:SF1">
    <property type="entry name" value="GATOR COMPLEX PROTEIN WDR59"/>
    <property type="match status" value="1"/>
</dbReference>
<name>A0A1B0D9D9_PHLPP</name>
<dbReference type="PROSITE" id="PS50082">
    <property type="entry name" value="WD_REPEATS_2"/>
    <property type="match status" value="2"/>
</dbReference>
<comment type="similarity">
    <text evidence="3">Belongs to the WD repeat WDR59 family.</text>
</comment>
<evidence type="ECO:0000256" key="1">
    <source>
        <dbReference type="ARBA" id="ARBA00022574"/>
    </source>
</evidence>
<evidence type="ECO:0000313" key="6">
    <source>
        <dbReference type="Proteomes" id="UP000092462"/>
    </source>
</evidence>
<organism evidence="5 6">
    <name type="scientific">Phlebotomus papatasi</name>
    <name type="common">Sandfly</name>
    <dbReference type="NCBI Taxonomy" id="29031"/>
    <lineage>
        <taxon>Eukaryota</taxon>
        <taxon>Metazoa</taxon>
        <taxon>Ecdysozoa</taxon>
        <taxon>Arthropoda</taxon>
        <taxon>Hexapoda</taxon>
        <taxon>Insecta</taxon>
        <taxon>Pterygota</taxon>
        <taxon>Neoptera</taxon>
        <taxon>Endopterygota</taxon>
        <taxon>Diptera</taxon>
        <taxon>Nematocera</taxon>
        <taxon>Psychodoidea</taxon>
        <taxon>Psychodidae</taxon>
        <taxon>Phlebotomus</taxon>
        <taxon>Phlebotomus</taxon>
    </lineage>
</organism>
<dbReference type="Gene3D" id="2.130.10.10">
    <property type="entry name" value="YVTN repeat-like/Quinoprotein amine dehydrogenase"/>
    <property type="match status" value="2"/>
</dbReference>
<proteinExistence type="inferred from homology"/>
<dbReference type="GO" id="GO:0035859">
    <property type="term" value="C:Seh1-associated complex"/>
    <property type="evidence" value="ECO:0007669"/>
    <property type="project" value="TreeGrafter"/>
</dbReference>
<dbReference type="EMBL" id="AJVK01012931">
    <property type="status" value="NOT_ANNOTATED_CDS"/>
    <property type="molecule type" value="Genomic_DNA"/>
</dbReference>
<evidence type="ECO:0000256" key="4">
    <source>
        <dbReference type="SAM" id="MobiDB-lite"/>
    </source>
</evidence>
<feature type="compositionally biased region" description="Basic and acidic residues" evidence="4">
    <location>
        <begin position="1"/>
        <end position="10"/>
    </location>
</feature>
<dbReference type="GO" id="GO:1904263">
    <property type="term" value="P:positive regulation of TORC1 signaling"/>
    <property type="evidence" value="ECO:0007669"/>
    <property type="project" value="TreeGrafter"/>
</dbReference>
<dbReference type="VEuPathDB" id="VectorBase:PPAPM1_008590"/>
<dbReference type="GO" id="GO:0035591">
    <property type="term" value="F:signaling adaptor activity"/>
    <property type="evidence" value="ECO:0007669"/>
    <property type="project" value="TreeGrafter"/>
</dbReference>
<keyword evidence="2" id="KW-0677">Repeat</keyword>
<dbReference type="InterPro" id="IPR019775">
    <property type="entry name" value="WD40_repeat_CS"/>
</dbReference>
<dbReference type="EnsemblMetazoa" id="PPAI004251-RA">
    <property type="protein sequence ID" value="PPAI004251-PA"/>
    <property type="gene ID" value="PPAI004251"/>
</dbReference>
<keyword evidence="6" id="KW-1185">Reference proteome</keyword>